<organism evidence="1 2">
    <name type="scientific">Streptococcus zhangguiae</name>
    <dbReference type="NCBI Taxonomy" id="2664091"/>
    <lineage>
        <taxon>Bacteria</taxon>
        <taxon>Bacillati</taxon>
        <taxon>Bacillota</taxon>
        <taxon>Bacilli</taxon>
        <taxon>Lactobacillales</taxon>
        <taxon>Streptococcaceae</taxon>
        <taxon>Streptococcus</taxon>
    </lineage>
</organism>
<dbReference type="AlphaFoldDB" id="A0A6I4RP67"/>
<accession>A0A6I4RP67</accession>
<protein>
    <submittedName>
        <fullName evidence="1">Uncharacterized protein</fullName>
    </submittedName>
</protein>
<dbReference type="RefSeq" id="WP_160463159.1">
    <property type="nucleotide sequence ID" value="NZ_JABFQT010000003.1"/>
</dbReference>
<dbReference type="Proteomes" id="UP000435423">
    <property type="component" value="Unassembled WGS sequence"/>
</dbReference>
<reference evidence="1 2" key="1">
    <citation type="submission" date="2019-10" db="EMBL/GenBank/DDBJ databases">
        <title>Streptococcis sp, isolated from the respiratory tract of Marmot.</title>
        <authorList>
            <person name="Zhang G."/>
        </authorList>
    </citation>
    <scope>NUCLEOTIDE SEQUENCE [LARGE SCALE GENOMIC DNA]</scope>
    <source>
        <strain evidence="2">zg-70</strain>
    </source>
</reference>
<proteinExistence type="predicted"/>
<evidence type="ECO:0000313" key="1">
    <source>
        <dbReference type="EMBL" id="MWV55915.1"/>
    </source>
</evidence>
<gene>
    <name evidence="1" type="ORF">GGH11_02825</name>
</gene>
<comment type="caution">
    <text evidence="1">The sequence shown here is derived from an EMBL/GenBank/DDBJ whole genome shotgun (WGS) entry which is preliminary data.</text>
</comment>
<dbReference type="EMBL" id="WUBJ01000003">
    <property type="protein sequence ID" value="MWV55915.1"/>
    <property type="molecule type" value="Genomic_DNA"/>
</dbReference>
<sequence>MRETHYLPIRKSLGYRNIREALMAIFFKNLDDILIREGEYENFAFDFFYKGYEVNMGIAATGKNIQFEVGEGGLFDILFPYDIDKESDFVFLHEVIKDEVISNSVRRVFGKNEKDVEYALLILKDFLDSDEAKVLLKNK</sequence>
<name>A0A6I4RP67_9STRE</name>
<evidence type="ECO:0000313" key="2">
    <source>
        <dbReference type="Proteomes" id="UP000435423"/>
    </source>
</evidence>